<accession>A0A5F1Z7U2</accession>
<organism evidence="2 3">
    <name type="scientific">Leptospira brenneri</name>
    <dbReference type="NCBI Taxonomy" id="2023182"/>
    <lineage>
        <taxon>Bacteria</taxon>
        <taxon>Pseudomonadati</taxon>
        <taxon>Spirochaetota</taxon>
        <taxon>Spirochaetia</taxon>
        <taxon>Leptospirales</taxon>
        <taxon>Leptospiraceae</taxon>
        <taxon>Leptospira</taxon>
    </lineage>
</organism>
<sequence length="891" mass="90507">MKNRILIFLFIALTLSSHCILLPSEDKKNGIEIILLGLGGGSLGNSDRLKPGATIDLNNDGVSEGVLADSNGDGVSDGINLNGNDFPSLILLDTNGDGIPDAVDQNGDGIADYYLSVNDLGVVTITTGANGSGNTVVLVDTNHDGVPDGFDTDGDGTANDTTINQILTDVSNPTLNLSPNTAASSSTINVTILCQDPVAPGTILYTLDGSTPSFSPKTGTATNPPSKSLSLSGDGIYTLKAICRDLAGNLSAITTGTYTIDSTAPSVAVSLSASYISNAAGAIASSTATWSSNKTGTYNIKEGSSSCNNGTEVDNGTVTSGVNKTFIRNAGTHFSSEGTKEYRICVTTPGFTGFQTFQLTRDDTAPAVTPSPGQGDFSTTTSVTLVCSDSGGSGCTKIVYALQSGSAPTNPAIGGVTGIISSGTEYSTAVSLSDTNSNYLKYIARDSAGNVSSVTSGLYRVDTTVANITINANTTYLNGTDTASISWQSSKAGTYQIRVGGSNCSTGIALTNGSGNANVTGAVSAGGPDTISTIGNSNFSSGSNTIRICVANLISNFGSNSVSLTKDSTAPSVSISSPTNSGPHVTGTTVTLSCSDSGGTGCKKTAYSTSGTDPSFTDGAACTISSGTEYTAPATLPNGSYTLKARSCDQAGNVSSVSSLAIVVGPPGTPTISSATASNTQISIAFSAVANATSYKVYYGTSSGVTTSNSSVSGTSSPIVVNGLVNETIYFFRLTAISSAGESSLSTEVNKTPTTLPILEYCAIQHPPSLTVAAGGTTEVIYGRVYHAGVTPASGADPRVIASVGYGPDNTNPMTHPHLWVYTTPTYNIQIGNDDEYQAAITAPTTPGTYRYVYRFSINGIATATYCDKDGNGSNAGMSFSEAQLGTMTVN</sequence>
<reference evidence="2" key="1">
    <citation type="journal article" date="2019" name="PLoS Negl. Trop. Dis.">
        <title>Revisiting the worldwide diversity of Leptospira species in the environment.</title>
        <authorList>
            <person name="Vincent A.T."/>
            <person name="Schiettekatte O."/>
            <person name="Bourhy P."/>
            <person name="Veyrier F.J."/>
            <person name="Picardeau M."/>
        </authorList>
    </citation>
    <scope>NUCLEOTIDE SEQUENCE [LARGE SCALE GENOMIC DNA]</scope>
    <source>
        <strain evidence="2">201800277</strain>
    </source>
</reference>
<dbReference type="SUPFAM" id="SSF49265">
    <property type="entry name" value="Fibronectin type III"/>
    <property type="match status" value="1"/>
</dbReference>
<dbReference type="Pfam" id="PF13290">
    <property type="entry name" value="CHB_HEX_C_1"/>
    <property type="match status" value="1"/>
</dbReference>
<dbReference type="RefSeq" id="WP_135676577.1">
    <property type="nucleotide sequence ID" value="NZ_RQFP01000001.1"/>
</dbReference>
<dbReference type="InterPro" id="IPR036116">
    <property type="entry name" value="FN3_sf"/>
</dbReference>
<dbReference type="PROSITE" id="PS50853">
    <property type="entry name" value="FN3"/>
    <property type="match status" value="1"/>
</dbReference>
<evidence type="ECO:0000313" key="2">
    <source>
        <dbReference type="EMBL" id="TGK95536.1"/>
    </source>
</evidence>
<dbReference type="AlphaFoldDB" id="A0A5F1Z7U2"/>
<dbReference type="Gene3D" id="2.60.40.10">
    <property type="entry name" value="Immunoglobulins"/>
    <property type="match status" value="3"/>
</dbReference>
<dbReference type="OrthoDB" id="343463at2"/>
<protein>
    <submittedName>
        <fullName evidence="2">Chitobiase/beta-hexosaminidase</fullName>
    </submittedName>
</protein>
<evidence type="ECO:0000313" key="3">
    <source>
        <dbReference type="Proteomes" id="UP000297891"/>
    </source>
</evidence>
<evidence type="ECO:0000259" key="1">
    <source>
        <dbReference type="PROSITE" id="PS50853"/>
    </source>
</evidence>
<dbReference type="InterPro" id="IPR013783">
    <property type="entry name" value="Ig-like_fold"/>
</dbReference>
<dbReference type="Proteomes" id="UP000297891">
    <property type="component" value="Unassembled WGS sequence"/>
</dbReference>
<gene>
    <name evidence="2" type="ORF">EHQ30_02535</name>
</gene>
<feature type="domain" description="Fibronectin type-III" evidence="1">
    <location>
        <begin position="666"/>
        <end position="758"/>
    </location>
</feature>
<dbReference type="CDD" id="cd00063">
    <property type="entry name" value="FN3"/>
    <property type="match status" value="1"/>
</dbReference>
<comment type="caution">
    <text evidence="2">The sequence shown here is derived from an EMBL/GenBank/DDBJ whole genome shotgun (WGS) entry which is preliminary data.</text>
</comment>
<dbReference type="SMART" id="SM00060">
    <property type="entry name" value="FN3"/>
    <property type="match status" value="2"/>
</dbReference>
<dbReference type="InterPro" id="IPR003961">
    <property type="entry name" value="FN3_dom"/>
</dbReference>
<dbReference type="EMBL" id="RQFP01000001">
    <property type="protein sequence ID" value="TGK95536.1"/>
    <property type="molecule type" value="Genomic_DNA"/>
</dbReference>
<proteinExistence type="predicted"/>
<name>A0A5F1Z7U2_9LEPT</name>
<keyword evidence="3" id="KW-1185">Reference proteome</keyword>
<dbReference type="InterPro" id="IPR059177">
    <property type="entry name" value="GH29D-like_dom"/>
</dbReference>